<dbReference type="NCBIfam" id="TIGR01292">
    <property type="entry name" value="TRX_reduct"/>
    <property type="match status" value="1"/>
</dbReference>
<dbReference type="PROSITE" id="PS00573">
    <property type="entry name" value="PYRIDINE_REDOX_2"/>
    <property type="match status" value="1"/>
</dbReference>
<dbReference type="EMBL" id="CP049075">
    <property type="protein sequence ID" value="QLI05952.1"/>
    <property type="molecule type" value="Genomic_DNA"/>
</dbReference>
<dbReference type="Proteomes" id="UP000509414">
    <property type="component" value="Chromosome"/>
</dbReference>
<keyword evidence="6 7" id="KW-0676">Redox-active center</keyword>
<evidence type="ECO:0000256" key="5">
    <source>
        <dbReference type="ARBA" id="ARBA00023157"/>
    </source>
</evidence>
<dbReference type="GO" id="GO:0005737">
    <property type="term" value="C:cytoplasm"/>
    <property type="evidence" value="ECO:0007669"/>
    <property type="project" value="InterPro"/>
</dbReference>
<keyword evidence="11" id="KW-1185">Reference proteome</keyword>
<evidence type="ECO:0000256" key="6">
    <source>
        <dbReference type="ARBA" id="ARBA00023284"/>
    </source>
</evidence>
<dbReference type="SUPFAM" id="SSF51905">
    <property type="entry name" value="FAD/NAD(P)-binding domain"/>
    <property type="match status" value="1"/>
</dbReference>
<comment type="similarity">
    <text evidence="1 7">Belongs to the class-II pyridine nucleotide-disulfide oxidoreductase family.</text>
</comment>
<evidence type="ECO:0000256" key="4">
    <source>
        <dbReference type="ARBA" id="ARBA00023002"/>
    </source>
</evidence>
<dbReference type="PRINTS" id="PR00469">
    <property type="entry name" value="PNDRDTASEII"/>
</dbReference>
<keyword evidence="3 7" id="KW-0274">FAD</keyword>
<dbReference type="PRINTS" id="PR00368">
    <property type="entry name" value="FADPNR"/>
</dbReference>
<dbReference type="RefSeq" id="WP_179975071.1">
    <property type="nucleotide sequence ID" value="NZ_CP049075.1"/>
</dbReference>
<dbReference type="Gene3D" id="3.50.50.60">
    <property type="entry name" value="FAD/NAD(P)-binding domain"/>
    <property type="match status" value="2"/>
</dbReference>
<dbReference type="InterPro" id="IPR008255">
    <property type="entry name" value="Pyr_nucl-diS_OxRdtase_2_AS"/>
</dbReference>
<dbReference type="GO" id="GO:0004791">
    <property type="term" value="F:thioredoxin-disulfide reductase (NADPH) activity"/>
    <property type="evidence" value="ECO:0007669"/>
    <property type="project" value="UniProtKB-UniRule"/>
</dbReference>
<reference evidence="10 11" key="1">
    <citation type="submission" date="2020-02" db="EMBL/GenBank/DDBJ databases">
        <title>Complete genome sequence of the novel Campylobacter species Candidatus Campylobacter infans.</title>
        <authorList>
            <person name="Duim B."/>
            <person name="Zomer A."/>
            <person name="van der Graaf L."/>
            <person name="Wagenaar J."/>
        </authorList>
    </citation>
    <scope>NUCLEOTIDE SEQUENCE [LARGE SCALE GENOMIC DNA]</scope>
    <source>
        <strain evidence="10 11">19S00001</strain>
    </source>
</reference>
<evidence type="ECO:0000313" key="10">
    <source>
        <dbReference type="EMBL" id="QLI05952.1"/>
    </source>
</evidence>
<dbReference type="AlphaFoldDB" id="A0A7H9CJ04"/>
<protein>
    <recommendedName>
        <fullName evidence="7">Thioredoxin reductase</fullName>
        <ecNumber evidence="7">1.8.1.9</ecNumber>
    </recommendedName>
</protein>
<evidence type="ECO:0000256" key="8">
    <source>
        <dbReference type="RuleBase" id="RU003881"/>
    </source>
</evidence>
<dbReference type="Pfam" id="PF07992">
    <property type="entry name" value="Pyr_redox_2"/>
    <property type="match status" value="1"/>
</dbReference>
<accession>A0A7H9CJ04</accession>
<dbReference type="InterPro" id="IPR005982">
    <property type="entry name" value="Thioredox_Rdtase"/>
</dbReference>
<dbReference type="InterPro" id="IPR023753">
    <property type="entry name" value="FAD/NAD-binding_dom"/>
</dbReference>
<evidence type="ECO:0000256" key="1">
    <source>
        <dbReference type="ARBA" id="ARBA00009333"/>
    </source>
</evidence>
<organism evidence="10 11">
    <name type="scientific">Candidatus Campylobacter infans</name>
    <dbReference type="NCBI Taxonomy" id="2561898"/>
    <lineage>
        <taxon>Bacteria</taxon>
        <taxon>Pseudomonadati</taxon>
        <taxon>Campylobacterota</taxon>
        <taxon>Epsilonproteobacteria</taxon>
        <taxon>Campylobacterales</taxon>
        <taxon>Campylobacteraceae</taxon>
        <taxon>Campylobacter</taxon>
    </lineage>
</organism>
<sequence length="311" mass="33449">MIDLAIIGGGPAGLTAGLYATRGGLKNVIMYEKGMPGGQITSSSEIENYPGISVVTDGISFMAPWSEQCTRFGLKIEMKSVERVEKISNGFCLHFEDGSKQEAKCVIVCTGSKPRRAGIKGENEFFGRGVSTCATCDGFFYKGKEVAVLGGGNTAIEEALYLSEICSKVYLIHRRDEFRAAPNSVERAKKCEKIEFVLNAVVDEVLGDSSGVTGLRLSYKDGKTRQIEVPGIFVFVGLDVLNNVLSDNNGGFICEMTPQGNVKVNLKMQTSLPGLWACGDLRQDAPKQVVCAAGDGAVAALDAIEYLRNHH</sequence>
<dbReference type="PANTHER" id="PTHR48105">
    <property type="entry name" value="THIOREDOXIN REDUCTASE 1-RELATED-RELATED"/>
    <property type="match status" value="1"/>
</dbReference>
<comment type="catalytic activity">
    <reaction evidence="7">
        <text>[thioredoxin]-dithiol + NADP(+) = [thioredoxin]-disulfide + NADPH + H(+)</text>
        <dbReference type="Rhea" id="RHEA:20345"/>
        <dbReference type="Rhea" id="RHEA-COMP:10698"/>
        <dbReference type="Rhea" id="RHEA-COMP:10700"/>
        <dbReference type="ChEBI" id="CHEBI:15378"/>
        <dbReference type="ChEBI" id="CHEBI:29950"/>
        <dbReference type="ChEBI" id="CHEBI:50058"/>
        <dbReference type="ChEBI" id="CHEBI:57783"/>
        <dbReference type="ChEBI" id="CHEBI:58349"/>
        <dbReference type="EC" id="1.8.1.9"/>
    </reaction>
</comment>
<name>A0A7H9CJ04_9BACT</name>
<dbReference type="EC" id="1.8.1.9" evidence="7"/>
<evidence type="ECO:0000313" key="11">
    <source>
        <dbReference type="Proteomes" id="UP000509414"/>
    </source>
</evidence>
<proteinExistence type="inferred from homology"/>
<comment type="subunit">
    <text evidence="7">Homodimer.</text>
</comment>
<feature type="domain" description="FAD/NAD(P)-binding" evidence="9">
    <location>
        <begin position="3"/>
        <end position="296"/>
    </location>
</feature>
<evidence type="ECO:0000256" key="3">
    <source>
        <dbReference type="ARBA" id="ARBA00022827"/>
    </source>
</evidence>
<keyword evidence="2 7" id="KW-0285">Flavoprotein</keyword>
<dbReference type="InterPro" id="IPR050097">
    <property type="entry name" value="Ferredoxin-NADP_redctase_2"/>
</dbReference>
<evidence type="ECO:0000256" key="2">
    <source>
        <dbReference type="ARBA" id="ARBA00022630"/>
    </source>
</evidence>
<keyword evidence="5" id="KW-1015">Disulfide bond</keyword>
<comment type="cofactor">
    <cofactor evidence="8">
        <name>FAD</name>
        <dbReference type="ChEBI" id="CHEBI:57692"/>
    </cofactor>
    <text evidence="8">Binds 1 FAD per subunit.</text>
</comment>
<keyword evidence="8" id="KW-0521">NADP</keyword>
<dbReference type="InterPro" id="IPR036188">
    <property type="entry name" value="FAD/NAD-bd_sf"/>
</dbReference>
<keyword evidence="4 7" id="KW-0560">Oxidoreductase</keyword>
<gene>
    <name evidence="10" type="primary">trxB</name>
    <name evidence="10" type="ORF">CINF_1473</name>
</gene>
<evidence type="ECO:0000259" key="9">
    <source>
        <dbReference type="Pfam" id="PF07992"/>
    </source>
</evidence>
<dbReference type="KEGG" id="cinf:CINF_1473"/>
<dbReference type="GO" id="GO:0019430">
    <property type="term" value="P:removal of superoxide radicals"/>
    <property type="evidence" value="ECO:0007669"/>
    <property type="project" value="UniProtKB-UniRule"/>
</dbReference>
<evidence type="ECO:0000256" key="7">
    <source>
        <dbReference type="RuleBase" id="RU003880"/>
    </source>
</evidence>